<comment type="caution">
    <text evidence="3">The sequence shown here is derived from an EMBL/GenBank/DDBJ whole genome shotgun (WGS) entry which is preliminary data.</text>
</comment>
<proteinExistence type="predicted"/>
<dbReference type="Proteomes" id="UP000623129">
    <property type="component" value="Unassembled WGS sequence"/>
</dbReference>
<protein>
    <submittedName>
        <fullName evidence="3">Uncharacterized protein</fullName>
    </submittedName>
</protein>
<organism evidence="3 4">
    <name type="scientific">Carex littledalei</name>
    <dbReference type="NCBI Taxonomy" id="544730"/>
    <lineage>
        <taxon>Eukaryota</taxon>
        <taxon>Viridiplantae</taxon>
        <taxon>Streptophyta</taxon>
        <taxon>Embryophyta</taxon>
        <taxon>Tracheophyta</taxon>
        <taxon>Spermatophyta</taxon>
        <taxon>Magnoliopsida</taxon>
        <taxon>Liliopsida</taxon>
        <taxon>Poales</taxon>
        <taxon>Cyperaceae</taxon>
        <taxon>Cyperoideae</taxon>
        <taxon>Cariceae</taxon>
        <taxon>Carex</taxon>
        <taxon>Carex subgen. Euthyceras</taxon>
    </lineage>
</organism>
<feature type="region of interest" description="Disordered" evidence="1">
    <location>
        <begin position="67"/>
        <end position="99"/>
    </location>
</feature>
<feature type="signal peptide" evidence="2">
    <location>
        <begin position="1"/>
        <end position="26"/>
    </location>
</feature>
<keyword evidence="4" id="KW-1185">Reference proteome</keyword>
<accession>A0A833VDW3</accession>
<gene>
    <name evidence="3" type="ORF">FCM35_KLT14206</name>
</gene>
<name>A0A833VDW3_9POAL</name>
<evidence type="ECO:0000313" key="3">
    <source>
        <dbReference type="EMBL" id="KAF3321990.1"/>
    </source>
</evidence>
<sequence length="109" mass="12371">MLRSHLTLTLTLTFLLLLLFNSFLFATSQQEEFFYNVPKVATPEQLRDYEKKSNVGFDAFVQAYPSSSFDKDSNWSTATTTTGSKGERSEVDVGPNGYNPVPQFLRRSM</sequence>
<feature type="compositionally biased region" description="Polar residues" evidence="1">
    <location>
        <begin position="67"/>
        <end position="84"/>
    </location>
</feature>
<evidence type="ECO:0000256" key="2">
    <source>
        <dbReference type="SAM" id="SignalP"/>
    </source>
</evidence>
<dbReference type="EMBL" id="SWLB01000026">
    <property type="protein sequence ID" value="KAF3321990.1"/>
    <property type="molecule type" value="Genomic_DNA"/>
</dbReference>
<dbReference type="AlphaFoldDB" id="A0A833VDW3"/>
<evidence type="ECO:0000256" key="1">
    <source>
        <dbReference type="SAM" id="MobiDB-lite"/>
    </source>
</evidence>
<evidence type="ECO:0000313" key="4">
    <source>
        <dbReference type="Proteomes" id="UP000623129"/>
    </source>
</evidence>
<feature type="chain" id="PRO_5032783705" evidence="2">
    <location>
        <begin position="27"/>
        <end position="109"/>
    </location>
</feature>
<keyword evidence="2" id="KW-0732">Signal</keyword>
<reference evidence="3" key="1">
    <citation type="submission" date="2020-01" db="EMBL/GenBank/DDBJ databases">
        <title>Genome sequence of Kobresia littledalei, the first chromosome-level genome in the family Cyperaceae.</title>
        <authorList>
            <person name="Qu G."/>
        </authorList>
    </citation>
    <scope>NUCLEOTIDE SEQUENCE</scope>
    <source>
        <strain evidence="3">C.B.Clarke</strain>
        <tissue evidence="3">Leaf</tissue>
    </source>
</reference>